<name>T1AZI3_9ZZZZ</name>
<gene>
    <name evidence="2" type="ORF">B1A_09596</name>
</gene>
<protein>
    <submittedName>
        <fullName evidence="2">Transposase IS4 family protein</fullName>
    </submittedName>
</protein>
<sequence>MLMEFLKEVPDHRDAEARQYDLASVLLYTILAILLNAKNYKDVSRFISTHFEKLKEAFGIKWRQPPDYTSVRNILIGVINEGLEKTFRTYSSFLSQGPQTGKHICFDGKSLRGSFQNVKNKKAVQLFEIFSAFDQIVLGHVPLEEKDHEIKAFQDLLASLPLQGSIVTVDALH</sequence>
<organism evidence="2">
    <name type="scientific">mine drainage metagenome</name>
    <dbReference type="NCBI Taxonomy" id="410659"/>
    <lineage>
        <taxon>unclassified sequences</taxon>
        <taxon>metagenomes</taxon>
        <taxon>ecological metagenomes</taxon>
    </lineage>
</organism>
<dbReference type="PANTHER" id="PTHR30298">
    <property type="entry name" value="H REPEAT-ASSOCIATED PREDICTED TRANSPOSASE"/>
    <property type="match status" value="1"/>
</dbReference>
<dbReference type="PANTHER" id="PTHR30298:SF0">
    <property type="entry name" value="PROTEIN YBFL-RELATED"/>
    <property type="match status" value="1"/>
</dbReference>
<feature type="domain" description="H repeat-associated protein N-terminal" evidence="1">
    <location>
        <begin position="4"/>
        <end position="90"/>
    </location>
</feature>
<evidence type="ECO:0000259" key="1">
    <source>
        <dbReference type="Pfam" id="PF13808"/>
    </source>
</evidence>
<dbReference type="EMBL" id="AUZX01006844">
    <property type="protein sequence ID" value="EQD61763.1"/>
    <property type="molecule type" value="Genomic_DNA"/>
</dbReference>
<dbReference type="InterPro" id="IPR047647">
    <property type="entry name" value="ISAs1_transpos"/>
</dbReference>
<dbReference type="NCBIfam" id="NF033564">
    <property type="entry name" value="transpos_ISAs1"/>
    <property type="match status" value="1"/>
</dbReference>
<reference evidence="2" key="2">
    <citation type="journal article" date="2014" name="ISME J.">
        <title>Microbial stratification in low pH oxic and suboxic macroscopic growths along an acid mine drainage.</title>
        <authorList>
            <person name="Mendez-Garcia C."/>
            <person name="Mesa V."/>
            <person name="Sprenger R.R."/>
            <person name="Richter M."/>
            <person name="Diez M.S."/>
            <person name="Solano J."/>
            <person name="Bargiela R."/>
            <person name="Golyshina O.V."/>
            <person name="Manteca A."/>
            <person name="Ramos J.L."/>
            <person name="Gallego J.R."/>
            <person name="Llorente I."/>
            <person name="Martins Dos Santos V.A."/>
            <person name="Jensen O.N."/>
            <person name="Pelaez A.I."/>
            <person name="Sanchez J."/>
            <person name="Ferrer M."/>
        </authorList>
    </citation>
    <scope>NUCLEOTIDE SEQUENCE</scope>
</reference>
<dbReference type="Pfam" id="PF13808">
    <property type="entry name" value="DDE_Tnp_1_assoc"/>
    <property type="match status" value="1"/>
</dbReference>
<reference evidence="2" key="1">
    <citation type="submission" date="2013-08" db="EMBL/GenBank/DDBJ databases">
        <authorList>
            <person name="Mendez C."/>
            <person name="Richter M."/>
            <person name="Ferrer M."/>
            <person name="Sanchez J."/>
        </authorList>
    </citation>
    <scope>NUCLEOTIDE SEQUENCE</scope>
</reference>
<dbReference type="InterPro" id="IPR032806">
    <property type="entry name" value="YbfD_N"/>
</dbReference>
<dbReference type="InterPro" id="IPR051698">
    <property type="entry name" value="Transposase_11-like"/>
</dbReference>
<evidence type="ECO:0000313" key="2">
    <source>
        <dbReference type="EMBL" id="EQD61763.1"/>
    </source>
</evidence>
<comment type="caution">
    <text evidence="2">The sequence shown here is derived from an EMBL/GenBank/DDBJ whole genome shotgun (WGS) entry which is preliminary data.</text>
</comment>
<proteinExistence type="predicted"/>
<dbReference type="AlphaFoldDB" id="T1AZI3"/>
<accession>T1AZI3</accession>